<dbReference type="InterPro" id="IPR018114">
    <property type="entry name" value="TRYPSIN_HIS"/>
</dbReference>
<dbReference type="PROSITE" id="PS50240">
    <property type="entry name" value="TRYPSIN_DOM"/>
    <property type="match status" value="1"/>
</dbReference>
<protein>
    <recommendedName>
        <fullName evidence="4">Phenoloxidase-activating factor 2</fullName>
    </recommendedName>
    <alternativeName>
        <fullName evidence="5">Prophenoloxidase-activating factor II</fullName>
    </alternativeName>
</protein>
<keyword evidence="3" id="KW-1015">Disulfide bond</keyword>
<evidence type="ECO:0000256" key="5">
    <source>
        <dbReference type="ARBA" id="ARBA00076468"/>
    </source>
</evidence>
<evidence type="ECO:0000256" key="2">
    <source>
        <dbReference type="ARBA" id="ARBA00022525"/>
    </source>
</evidence>
<feature type="region of interest" description="Disordered" evidence="6">
    <location>
        <begin position="685"/>
        <end position="719"/>
    </location>
</feature>
<comment type="subcellular location">
    <subcellularLocation>
        <location evidence="1">Secreted</location>
    </subcellularLocation>
</comment>
<name>A0A026X2T4_OOCBI</name>
<reference evidence="10" key="3">
    <citation type="submission" date="2018-07" db="EMBL/GenBank/DDBJ databases">
        <authorList>
            <person name="Mckenzie S.K."/>
            <person name="Kronauer D.J.C."/>
        </authorList>
    </citation>
    <scope>NUCLEOTIDE SEQUENCE</scope>
    <source>
        <strain evidence="10">Clonal line C1</strain>
    </source>
</reference>
<dbReference type="SMART" id="SM00020">
    <property type="entry name" value="Tryp_SPc"/>
    <property type="match status" value="1"/>
</dbReference>
<reference evidence="10 12" key="2">
    <citation type="journal article" date="2018" name="Genome Res.">
        <title>The genomic architecture and molecular evolution of ant odorant receptors.</title>
        <authorList>
            <person name="McKenzie S.K."/>
            <person name="Kronauer D.J.C."/>
        </authorList>
    </citation>
    <scope>NUCLEOTIDE SEQUENCE [LARGE SCALE GENOMIC DNA]</scope>
    <source>
        <strain evidence="10">Clonal line C1</strain>
    </source>
</reference>
<dbReference type="GO" id="GO:0005576">
    <property type="term" value="C:extracellular region"/>
    <property type="evidence" value="ECO:0007669"/>
    <property type="project" value="UniProtKB-SubCell"/>
</dbReference>
<feature type="region of interest" description="Disordered" evidence="6">
    <location>
        <begin position="24"/>
        <end position="50"/>
    </location>
</feature>
<accession>A0A026X2T4</accession>
<dbReference type="AlphaFoldDB" id="A0A026X2T4"/>
<dbReference type="PRINTS" id="PR00722">
    <property type="entry name" value="CHYMOTRYPSIN"/>
</dbReference>
<feature type="compositionally biased region" description="Polar residues" evidence="6">
    <location>
        <begin position="748"/>
        <end position="779"/>
    </location>
</feature>
<evidence type="ECO:0000313" key="12">
    <source>
        <dbReference type="Proteomes" id="UP000279307"/>
    </source>
</evidence>
<dbReference type="GO" id="GO:0004252">
    <property type="term" value="F:serine-type endopeptidase activity"/>
    <property type="evidence" value="ECO:0007669"/>
    <property type="project" value="InterPro"/>
</dbReference>
<dbReference type="Gene3D" id="2.40.10.10">
    <property type="entry name" value="Trypsin-like serine proteases"/>
    <property type="match status" value="1"/>
</dbReference>
<gene>
    <name evidence="10" type="ORF">DMN91_003623</name>
    <name evidence="9" type="ORF">X777_09310</name>
</gene>
<dbReference type="InterPro" id="IPR001254">
    <property type="entry name" value="Trypsin_dom"/>
</dbReference>
<feature type="signal peptide" evidence="7">
    <location>
        <begin position="1"/>
        <end position="19"/>
    </location>
</feature>
<organism evidence="9 11">
    <name type="scientific">Ooceraea biroi</name>
    <name type="common">Clonal raider ant</name>
    <name type="synonym">Cerapachys biroi</name>
    <dbReference type="NCBI Taxonomy" id="2015173"/>
    <lineage>
        <taxon>Eukaryota</taxon>
        <taxon>Metazoa</taxon>
        <taxon>Ecdysozoa</taxon>
        <taxon>Arthropoda</taxon>
        <taxon>Hexapoda</taxon>
        <taxon>Insecta</taxon>
        <taxon>Pterygota</taxon>
        <taxon>Neoptera</taxon>
        <taxon>Endopterygota</taxon>
        <taxon>Hymenoptera</taxon>
        <taxon>Apocrita</taxon>
        <taxon>Aculeata</taxon>
        <taxon>Formicoidea</taxon>
        <taxon>Formicidae</taxon>
        <taxon>Dorylinae</taxon>
        <taxon>Ooceraea</taxon>
    </lineage>
</organism>
<proteinExistence type="predicted"/>
<keyword evidence="7" id="KW-0732">Signal</keyword>
<dbReference type="GO" id="GO:0006508">
    <property type="term" value="P:proteolysis"/>
    <property type="evidence" value="ECO:0007669"/>
    <property type="project" value="InterPro"/>
</dbReference>
<dbReference type="PROSITE" id="PS00134">
    <property type="entry name" value="TRYPSIN_HIS"/>
    <property type="match status" value="1"/>
</dbReference>
<dbReference type="FunFam" id="2.40.10.10:FF:000038">
    <property type="entry name" value="Serine protease"/>
    <property type="match status" value="1"/>
</dbReference>
<dbReference type="InterPro" id="IPR009003">
    <property type="entry name" value="Peptidase_S1_PA"/>
</dbReference>
<dbReference type="SUPFAM" id="SSF50494">
    <property type="entry name" value="Trypsin-like serine proteases"/>
    <property type="match status" value="1"/>
</dbReference>
<evidence type="ECO:0000313" key="10">
    <source>
        <dbReference type="EMBL" id="RLU23419.1"/>
    </source>
</evidence>
<keyword evidence="11" id="KW-1185">Reference proteome</keyword>
<dbReference type="PANTHER" id="PTHR24258">
    <property type="entry name" value="SERINE PROTEASE-RELATED"/>
    <property type="match status" value="1"/>
</dbReference>
<dbReference type="EMBL" id="KK107046">
    <property type="protein sequence ID" value="EZA61689.1"/>
    <property type="molecule type" value="Genomic_DNA"/>
</dbReference>
<dbReference type="InterPro" id="IPR043504">
    <property type="entry name" value="Peptidase_S1_PA_chymotrypsin"/>
</dbReference>
<evidence type="ECO:0000256" key="4">
    <source>
        <dbReference type="ARBA" id="ARBA00068096"/>
    </source>
</evidence>
<dbReference type="EMBL" id="QOIP01000004">
    <property type="protein sequence ID" value="RLU23419.1"/>
    <property type="molecule type" value="Genomic_DNA"/>
</dbReference>
<feature type="chain" id="PRO_5033208518" description="Phenoloxidase-activating factor 2" evidence="7">
    <location>
        <begin position="20"/>
        <end position="1091"/>
    </location>
</feature>
<feature type="domain" description="Peptidase S1" evidence="8">
    <location>
        <begin position="846"/>
        <end position="1090"/>
    </location>
</feature>
<feature type="compositionally biased region" description="Polar residues" evidence="6">
    <location>
        <begin position="24"/>
        <end position="48"/>
    </location>
</feature>
<evidence type="ECO:0000256" key="1">
    <source>
        <dbReference type="ARBA" id="ARBA00004613"/>
    </source>
</evidence>
<dbReference type="Pfam" id="PF00089">
    <property type="entry name" value="Trypsin"/>
    <property type="match status" value="1"/>
</dbReference>
<dbReference type="Proteomes" id="UP000279307">
    <property type="component" value="Chromosome 4"/>
</dbReference>
<evidence type="ECO:0000256" key="6">
    <source>
        <dbReference type="SAM" id="MobiDB-lite"/>
    </source>
</evidence>
<feature type="region of interest" description="Disordered" evidence="6">
    <location>
        <begin position="746"/>
        <end position="808"/>
    </location>
</feature>
<evidence type="ECO:0000256" key="3">
    <source>
        <dbReference type="ARBA" id="ARBA00023157"/>
    </source>
</evidence>
<evidence type="ECO:0000256" key="7">
    <source>
        <dbReference type="SAM" id="SignalP"/>
    </source>
</evidence>
<keyword evidence="2" id="KW-0964">Secreted</keyword>
<evidence type="ECO:0000259" key="8">
    <source>
        <dbReference type="PROSITE" id="PS50240"/>
    </source>
</evidence>
<evidence type="ECO:0000313" key="11">
    <source>
        <dbReference type="Proteomes" id="UP000053097"/>
    </source>
</evidence>
<dbReference type="OMA" id="IYAQPVT"/>
<sequence>MKTQFILVACLAIARQALGTQVYETPSDSPQQQWKPWRNQDSVQASSGEQEKYNPVTFEASDTQQSQQSPIYNANIQSGASGVAGVLNQQSIESVIDNILVSNRQGRNLEGYDEIYSDPDVKNALQLGNDTIARTYIKDKLCSLGLMNCEEVEGRRPYYPPHHDIHPHDVIYAQPVTIKPVGRPLPAVPVKRPYGPAKPVPLPPSFGSPLGPNVFPGSGSTFGRPPPSFVGPYPGFKKPGPPFISKPIYEQAIDIEPDFEDKFIDKKQVILHQPGGSAVQQHVHHHYHHGDAVGTAGVAQSPVVIPSPTLGGSGGFGNYGYGNGGTYGAAYNDFEDYKKAFKIKTPTSNNVPSVSFSSSKGYADRYPVYEKPNGKQFGAGQTQFGTGQTQFGAGQAQFGGNNQFLSNGGFDKDYQQLNNGADSNFGASTSYEDCVCVPYDQCATINHVGRKDDLYLAIDPRNLGKDIEAETVEVVITDGNGTMSVVRVPKGVNETEQIEQAKNEQTEEAAAEVTKRNRRDVKHVTRKDDKQEIQERLTIPTGNLDTSKLNVKPTWGVSFGLPQTGGPIAPHPGYPLGVPGYAPGYGLVGGQGINLGPVSVNPLVAVQVTKDEYGEKIVKPYVNLHVTPNPGLIHKLGHLLAYKKYGLYGGHYGGYGGHYGGYGGHGVYAPHYPTHHEKPIYHYPSRPPYHPQHVHHPEHYPTYHKPQHHGEYYPGGYYRDDNNDDYDDYDYSDADYADGYYRSARGRTASTKDSGQSTGAKNDSSQRPTGEGARQTSGRITFADRKKRDTAAFNETTERRYGRPPVCGSHHVCCRRSHIIGARPRPGQCGVRNTQGINGRIKTPVYVDGDSEFGEYPWQVAILKKDPTESVYVCGGTLISSRHIITAAHCVKTHAGRDLRARLGEWDVNHDVEFYPYIERDIVSVFVHPEFYAGTLANDIAILKLDHDVDFGKNPHISPACLPDKHDDFTGARCWTTGWGKDAFGDYGKYQNILKEVDVPIVSNHVCEQQMRRTRLGPSFNLHPGFVCAGGEEGKDACKGDGGGPMVCERHGHWQVTGVVSWGIGCGQVGVPGVYARVSHYLDWIRQIVDY</sequence>
<evidence type="ECO:0000313" key="9">
    <source>
        <dbReference type="EMBL" id="EZA61689.1"/>
    </source>
</evidence>
<dbReference type="Proteomes" id="UP000053097">
    <property type="component" value="Unassembled WGS sequence"/>
</dbReference>
<dbReference type="OrthoDB" id="5949700at2759"/>
<dbReference type="CDD" id="cd00190">
    <property type="entry name" value="Tryp_SPc"/>
    <property type="match status" value="1"/>
</dbReference>
<dbReference type="InterPro" id="IPR001314">
    <property type="entry name" value="Peptidase_S1A"/>
</dbReference>
<feature type="compositionally biased region" description="Basic and acidic residues" evidence="6">
    <location>
        <begin position="782"/>
        <end position="801"/>
    </location>
</feature>
<reference evidence="9 11" key="1">
    <citation type="journal article" date="2014" name="Curr. Biol.">
        <title>The genome of the clonal raider ant Cerapachys biroi.</title>
        <authorList>
            <person name="Oxley P.R."/>
            <person name="Ji L."/>
            <person name="Fetter-Pruneda I."/>
            <person name="McKenzie S.K."/>
            <person name="Li C."/>
            <person name="Hu H."/>
            <person name="Zhang G."/>
            <person name="Kronauer D.J."/>
        </authorList>
    </citation>
    <scope>NUCLEOTIDE SEQUENCE [LARGE SCALE GENOMIC DNA]</scope>
</reference>
<dbReference type="PANTHER" id="PTHR24258:SF142">
    <property type="entry name" value="PEPTIDASE S1 DOMAIN-CONTAINING PROTEIN"/>
    <property type="match status" value="1"/>
</dbReference>